<keyword evidence="2" id="KW-1185">Reference proteome</keyword>
<sequence length="124" mass="14304">MWTKSLEKYFTNALDKTGKEFKLAIQEEIEGEEENRFRLYCEKVLMGLTLEFDWIEAYAQSAKIIKTNTDSGIVRVDIKGTRIGDNREIWQMEISGPPSTPTTRHTISDTKKSIQTDILNLWAS</sequence>
<evidence type="ECO:0000313" key="2">
    <source>
        <dbReference type="Proteomes" id="UP000789405"/>
    </source>
</evidence>
<dbReference type="AlphaFoldDB" id="A0A9N9NC24"/>
<evidence type="ECO:0000313" key="1">
    <source>
        <dbReference type="EMBL" id="CAG8719299.1"/>
    </source>
</evidence>
<dbReference type="OrthoDB" id="2410935at2759"/>
<dbReference type="EMBL" id="CAJVPY010010488">
    <property type="protein sequence ID" value="CAG8719299.1"/>
    <property type="molecule type" value="Genomic_DNA"/>
</dbReference>
<gene>
    <name evidence="1" type="ORF">DERYTH_LOCUS14190</name>
</gene>
<proteinExistence type="predicted"/>
<dbReference type="Proteomes" id="UP000789405">
    <property type="component" value="Unassembled WGS sequence"/>
</dbReference>
<protein>
    <submittedName>
        <fullName evidence="1">17275_t:CDS:1</fullName>
    </submittedName>
</protein>
<accession>A0A9N9NC24</accession>
<organism evidence="1 2">
    <name type="scientific">Dentiscutata erythropus</name>
    <dbReference type="NCBI Taxonomy" id="1348616"/>
    <lineage>
        <taxon>Eukaryota</taxon>
        <taxon>Fungi</taxon>
        <taxon>Fungi incertae sedis</taxon>
        <taxon>Mucoromycota</taxon>
        <taxon>Glomeromycotina</taxon>
        <taxon>Glomeromycetes</taxon>
        <taxon>Diversisporales</taxon>
        <taxon>Gigasporaceae</taxon>
        <taxon>Dentiscutata</taxon>
    </lineage>
</organism>
<reference evidence="1" key="1">
    <citation type="submission" date="2021-06" db="EMBL/GenBank/DDBJ databases">
        <authorList>
            <person name="Kallberg Y."/>
            <person name="Tangrot J."/>
            <person name="Rosling A."/>
        </authorList>
    </citation>
    <scope>NUCLEOTIDE SEQUENCE</scope>
    <source>
        <strain evidence="1">MA453B</strain>
    </source>
</reference>
<name>A0A9N9NC24_9GLOM</name>
<comment type="caution">
    <text evidence="1">The sequence shown here is derived from an EMBL/GenBank/DDBJ whole genome shotgun (WGS) entry which is preliminary data.</text>
</comment>